<feature type="region of interest" description="Disordered" evidence="1">
    <location>
        <begin position="122"/>
        <end position="141"/>
    </location>
</feature>
<organism evidence="2 3">
    <name type="scientific">Actinidia rufa</name>
    <dbReference type="NCBI Taxonomy" id="165716"/>
    <lineage>
        <taxon>Eukaryota</taxon>
        <taxon>Viridiplantae</taxon>
        <taxon>Streptophyta</taxon>
        <taxon>Embryophyta</taxon>
        <taxon>Tracheophyta</taxon>
        <taxon>Spermatophyta</taxon>
        <taxon>Magnoliopsida</taxon>
        <taxon>eudicotyledons</taxon>
        <taxon>Gunneridae</taxon>
        <taxon>Pentapetalae</taxon>
        <taxon>asterids</taxon>
        <taxon>Ericales</taxon>
        <taxon>Actinidiaceae</taxon>
        <taxon>Actinidia</taxon>
    </lineage>
</organism>
<dbReference type="EMBL" id="BJWL01000010">
    <property type="protein sequence ID" value="GFY95100.1"/>
    <property type="molecule type" value="Genomic_DNA"/>
</dbReference>
<comment type="caution">
    <text evidence="2">The sequence shown here is derived from an EMBL/GenBank/DDBJ whole genome shotgun (WGS) entry which is preliminary data.</text>
</comment>
<dbReference type="Proteomes" id="UP000585474">
    <property type="component" value="Unassembled WGS sequence"/>
</dbReference>
<evidence type="ECO:0000313" key="2">
    <source>
        <dbReference type="EMBL" id="GFY95100.1"/>
    </source>
</evidence>
<name>A0A7J0F8R0_9ERIC</name>
<evidence type="ECO:0000313" key="3">
    <source>
        <dbReference type="Proteomes" id="UP000585474"/>
    </source>
</evidence>
<reference evidence="2 3" key="1">
    <citation type="submission" date="2019-07" db="EMBL/GenBank/DDBJ databases">
        <title>De Novo Assembly of kiwifruit Actinidia rufa.</title>
        <authorList>
            <person name="Sugita-Konishi S."/>
            <person name="Sato K."/>
            <person name="Mori E."/>
            <person name="Abe Y."/>
            <person name="Kisaki G."/>
            <person name="Hamano K."/>
            <person name="Suezawa K."/>
            <person name="Otani M."/>
            <person name="Fukuda T."/>
            <person name="Manabe T."/>
            <person name="Gomi K."/>
            <person name="Tabuchi M."/>
            <person name="Akimitsu K."/>
            <person name="Kataoka I."/>
        </authorList>
    </citation>
    <scope>NUCLEOTIDE SEQUENCE [LARGE SCALE GENOMIC DNA]</scope>
    <source>
        <strain evidence="3">cv. Fuchu</strain>
    </source>
</reference>
<evidence type="ECO:0000256" key="1">
    <source>
        <dbReference type="SAM" id="MobiDB-lite"/>
    </source>
</evidence>
<proteinExistence type="predicted"/>
<dbReference type="AlphaFoldDB" id="A0A7J0F8R0"/>
<accession>A0A7J0F8R0</accession>
<keyword evidence="3" id="KW-1185">Reference proteome</keyword>
<sequence length="141" mass="15115">MVGGDTKEVAVGVNGLDPEWRSTAAHGGVVGGDKGCNLGEFLEIEADLVVLVAIVASDLARVLSPVHLDESKSSSQAQARLEFTWSVLMHNTMIVSIWWERRWSMVWTTAWRVVAHRKGAGTAMQSKRSGGGGMGVVAPRS</sequence>
<gene>
    <name evidence="2" type="ORF">Acr_10g0004850</name>
</gene>
<protein>
    <submittedName>
        <fullName evidence="2">Uncharacterized protein</fullName>
    </submittedName>
</protein>